<organism evidence="1">
    <name type="scientific">Timema poppense</name>
    <name type="common">Walking stick</name>
    <dbReference type="NCBI Taxonomy" id="170557"/>
    <lineage>
        <taxon>Eukaryota</taxon>
        <taxon>Metazoa</taxon>
        <taxon>Ecdysozoa</taxon>
        <taxon>Arthropoda</taxon>
        <taxon>Hexapoda</taxon>
        <taxon>Insecta</taxon>
        <taxon>Pterygota</taxon>
        <taxon>Neoptera</taxon>
        <taxon>Polyneoptera</taxon>
        <taxon>Phasmatodea</taxon>
        <taxon>Timematodea</taxon>
        <taxon>Timematoidea</taxon>
        <taxon>Timematidae</taxon>
        <taxon>Timema</taxon>
    </lineage>
</organism>
<reference evidence="1" key="1">
    <citation type="submission" date="2020-11" db="EMBL/GenBank/DDBJ databases">
        <authorList>
            <person name="Tran Van P."/>
        </authorList>
    </citation>
    <scope>NUCLEOTIDE SEQUENCE</scope>
</reference>
<proteinExistence type="predicted"/>
<gene>
    <name evidence="1" type="ORF">TPSB3V08_LOCUS14257</name>
</gene>
<sequence length="148" mass="16449">MLGALPGHCPWLLEAWGSGVRIPIKDETNWVAIGCKLLLGTLKEGRRGTKSIHAAQYAEMCGTQQNTARFASHDHEGSSLFLQKCEAILQKHGIPMELWTTIVRDKVSQDSHRGGDTTRAIPTHREEELKEGFDSPSLKVKLQTKLYG</sequence>
<name>A0A7R9HGI3_TIMPO</name>
<dbReference type="EMBL" id="OD038264">
    <property type="protein sequence ID" value="CAD7420842.1"/>
    <property type="molecule type" value="Genomic_DNA"/>
</dbReference>
<protein>
    <submittedName>
        <fullName evidence="1">Uncharacterized protein</fullName>
    </submittedName>
</protein>
<dbReference type="AlphaFoldDB" id="A0A7R9HGI3"/>
<evidence type="ECO:0000313" key="1">
    <source>
        <dbReference type="EMBL" id="CAD7420842.1"/>
    </source>
</evidence>
<accession>A0A7R9HGI3</accession>